<evidence type="ECO:0000313" key="2">
    <source>
        <dbReference type="Proteomes" id="UP000568380"/>
    </source>
</evidence>
<accession>A0A7W8ECQ8</accession>
<dbReference type="AlphaFoldDB" id="A0A7W8ECQ8"/>
<reference evidence="1 2" key="1">
    <citation type="submission" date="2020-08" db="EMBL/GenBank/DDBJ databases">
        <title>Genomic Encyclopedia of Type Strains, Phase IV (KMG-IV): sequencing the most valuable type-strain genomes for metagenomic binning, comparative biology and taxonomic classification.</title>
        <authorList>
            <person name="Goeker M."/>
        </authorList>
    </citation>
    <scope>NUCLEOTIDE SEQUENCE [LARGE SCALE GENOMIC DNA]</scope>
    <source>
        <strain evidence="1 2">DSM 45385</strain>
    </source>
</reference>
<gene>
    <name evidence="1" type="ORF">HNR40_001176</name>
</gene>
<dbReference type="Proteomes" id="UP000568380">
    <property type="component" value="Unassembled WGS sequence"/>
</dbReference>
<protein>
    <submittedName>
        <fullName evidence="1">Uncharacterized protein</fullName>
    </submittedName>
</protein>
<organism evidence="1 2">
    <name type="scientific">Nonomuraea endophytica</name>
    <dbReference type="NCBI Taxonomy" id="714136"/>
    <lineage>
        <taxon>Bacteria</taxon>
        <taxon>Bacillati</taxon>
        <taxon>Actinomycetota</taxon>
        <taxon>Actinomycetes</taxon>
        <taxon>Streptosporangiales</taxon>
        <taxon>Streptosporangiaceae</taxon>
        <taxon>Nonomuraea</taxon>
    </lineage>
</organism>
<keyword evidence="2" id="KW-1185">Reference proteome</keyword>
<name>A0A7W8ECQ8_9ACTN</name>
<comment type="caution">
    <text evidence="1">The sequence shown here is derived from an EMBL/GenBank/DDBJ whole genome shotgun (WGS) entry which is preliminary data.</text>
</comment>
<sequence length="230" mass="26269">MSHRAPPEWEVRRTMRTRRGLRIPDQNLWTGELHALPLVFGWDPAVGDIRLSYLDPSDDDFEHGVVWVRHKQDRSGLYRWKAINTPRTRVMLREHLCMVDSAPCVRDDGRISWLFRDNPVLSPDGTPITNLPPTCLDCIPEALKTCPRLVDRFHSVTVAATKPYAVTADLYMPGELDATPVKFAHEVSIPYGHGHDRLLRLALGKQPWVRLIDMRDEEFGFPSQGTGREG</sequence>
<evidence type="ECO:0000313" key="1">
    <source>
        <dbReference type="EMBL" id="MBB5075730.1"/>
    </source>
</evidence>
<dbReference type="EMBL" id="JACHIN010000001">
    <property type="protein sequence ID" value="MBB5075730.1"/>
    <property type="molecule type" value="Genomic_DNA"/>
</dbReference>
<proteinExistence type="predicted"/>
<dbReference type="RefSeq" id="WP_184958886.1">
    <property type="nucleotide sequence ID" value="NZ_JACHIN010000001.1"/>
</dbReference>